<dbReference type="EMBL" id="CP157484">
    <property type="protein sequence ID" value="XBO38132.1"/>
    <property type="molecule type" value="Genomic_DNA"/>
</dbReference>
<dbReference type="InterPro" id="IPR011053">
    <property type="entry name" value="Single_hybrid_motif"/>
</dbReference>
<dbReference type="SUPFAM" id="SSF51230">
    <property type="entry name" value="Single hybrid motif"/>
    <property type="match status" value="1"/>
</dbReference>
<evidence type="ECO:0000256" key="1">
    <source>
        <dbReference type="SAM" id="MobiDB-lite"/>
    </source>
</evidence>
<dbReference type="Gene3D" id="2.40.50.100">
    <property type="match status" value="1"/>
</dbReference>
<gene>
    <name evidence="3" type="ORF">ABEG18_20810</name>
</gene>
<dbReference type="Pfam" id="PF00364">
    <property type="entry name" value="Biotin_lipoyl"/>
    <property type="match status" value="1"/>
</dbReference>
<protein>
    <submittedName>
        <fullName evidence="3">Acetyl-CoA carboxylase biotin carboxyl carrier protein subunit</fullName>
    </submittedName>
</protein>
<evidence type="ECO:0000259" key="2">
    <source>
        <dbReference type="Pfam" id="PF00364"/>
    </source>
</evidence>
<feature type="domain" description="Lipoyl-binding" evidence="2">
    <location>
        <begin position="62"/>
        <end position="135"/>
    </location>
</feature>
<dbReference type="CDD" id="cd06850">
    <property type="entry name" value="biotinyl_domain"/>
    <property type="match status" value="1"/>
</dbReference>
<sequence length="138" mass="14556">MTSIFDRVSELAAWVEAARIDVLVLKGPEGSLRLERSADGAVTRAGRGDERTADAASRDEAVVRAPIAGTFLVAHPLRDEPLARLGEHVAAGQWIGLIRIGDLLAPVYAPADGVMDDLPAENGALVGYGEPLFTLALD</sequence>
<accession>A0AAU7JCL7</accession>
<dbReference type="RefSeq" id="WP_406854970.1">
    <property type="nucleotide sequence ID" value="NZ_CP157484.1"/>
</dbReference>
<proteinExistence type="predicted"/>
<feature type="compositionally biased region" description="Basic and acidic residues" evidence="1">
    <location>
        <begin position="46"/>
        <end position="57"/>
    </location>
</feature>
<dbReference type="InterPro" id="IPR000089">
    <property type="entry name" value="Biotin_lipoyl"/>
</dbReference>
<reference evidence="3" key="1">
    <citation type="submission" date="2024-05" db="EMBL/GenBank/DDBJ databases">
        <authorList>
            <person name="Kim S."/>
            <person name="Heo J."/>
            <person name="Choi H."/>
            <person name="Choi Y."/>
            <person name="Kwon S.-W."/>
            <person name="Kim Y."/>
        </authorList>
    </citation>
    <scope>NUCLEOTIDE SEQUENCE</scope>
    <source>
        <strain evidence="3">KACC 23698</strain>
    </source>
</reference>
<evidence type="ECO:0000313" key="3">
    <source>
        <dbReference type="EMBL" id="XBO38132.1"/>
    </source>
</evidence>
<dbReference type="AlphaFoldDB" id="A0AAU7JCL7"/>
<organism evidence="3">
    <name type="scientific">Alsobacter sp. KACC 23698</name>
    <dbReference type="NCBI Taxonomy" id="3149229"/>
    <lineage>
        <taxon>Bacteria</taxon>
        <taxon>Pseudomonadati</taxon>
        <taxon>Pseudomonadota</taxon>
        <taxon>Alphaproteobacteria</taxon>
        <taxon>Hyphomicrobiales</taxon>
        <taxon>Alsobacteraceae</taxon>
        <taxon>Alsobacter</taxon>
    </lineage>
</organism>
<feature type="region of interest" description="Disordered" evidence="1">
    <location>
        <begin position="38"/>
        <end position="57"/>
    </location>
</feature>
<name>A0AAU7JCL7_9HYPH</name>